<dbReference type="AlphaFoldDB" id="A0A2N3HSC5"/>
<sequence>MEEVEMDNILLKYMGNRFQPKIVDPRKGMFRGGPVVTISRECGCTAINIANRMAEKLTLKTGNRWTCLTKEILEHSAKELNLAPEKIEYVFNSPEKTAWDDIFAALSSKYYQSDRKIKKTISDVIRGFASRGNCIIIGRGGVVLSQNIQRSFHMKLHAPIAWRAAQLQEIYKLSTKEMVDYAMEIDKKREILRNYFNKEPLSNTVFDVIYNAKNLSEEMIADASIHLMELKGVLGKQMVMR</sequence>
<organism evidence="1 2">
    <name type="scientific">Labilibaculum filiforme</name>
    <dbReference type="NCBI Taxonomy" id="1940526"/>
    <lineage>
        <taxon>Bacteria</taxon>
        <taxon>Pseudomonadati</taxon>
        <taxon>Bacteroidota</taxon>
        <taxon>Bacteroidia</taxon>
        <taxon>Marinilabiliales</taxon>
        <taxon>Marinifilaceae</taxon>
        <taxon>Labilibaculum</taxon>
    </lineage>
</organism>
<dbReference type="Gene3D" id="3.40.50.300">
    <property type="entry name" value="P-loop containing nucleotide triphosphate hydrolases"/>
    <property type="match status" value="1"/>
</dbReference>
<protein>
    <recommendedName>
        <fullName evidence="3">Cytidylate kinase</fullName>
    </recommendedName>
</protein>
<gene>
    <name evidence="1" type="ORF">BZG02_17575</name>
</gene>
<dbReference type="RefSeq" id="WP_101263070.1">
    <property type="nucleotide sequence ID" value="NZ_MVDD01000019.1"/>
</dbReference>
<dbReference type="Pfam" id="PF13189">
    <property type="entry name" value="Cytidylate_kin2"/>
    <property type="match status" value="1"/>
</dbReference>
<dbReference type="InterPro" id="IPR027417">
    <property type="entry name" value="P-loop_NTPase"/>
</dbReference>
<evidence type="ECO:0000313" key="2">
    <source>
        <dbReference type="Proteomes" id="UP000233535"/>
    </source>
</evidence>
<evidence type="ECO:0008006" key="3">
    <source>
        <dbReference type="Google" id="ProtNLM"/>
    </source>
</evidence>
<evidence type="ECO:0000313" key="1">
    <source>
        <dbReference type="EMBL" id="PKQ60956.1"/>
    </source>
</evidence>
<name>A0A2N3HSC5_9BACT</name>
<keyword evidence="2" id="KW-1185">Reference proteome</keyword>
<reference evidence="1 2" key="1">
    <citation type="journal article" date="2017" name="Front. Microbiol.">
        <title>Labilibaculum manganireducens gen. nov., sp. nov. and Labilibaculum filiforme sp. nov., Novel Bacteroidetes Isolated from Subsurface Sediments of the Baltic Sea.</title>
        <authorList>
            <person name="Vandieken V."/>
            <person name="Marshall I.P."/>
            <person name="Niemann H."/>
            <person name="Engelen B."/>
            <person name="Cypionka H."/>
        </authorList>
    </citation>
    <scope>NUCLEOTIDE SEQUENCE [LARGE SCALE GENOMIC DNA]</scope>
    <source>
        <strain evidence="1 2">59.16B</strain>
    </source>
</reference>
<dbReference type="Proteomes" id="UP000233535">
    <property type="component" value="Unassembled WGS sequence"/>
</dbReference>
<dbReference type="OrthoDB" id="9781180at2"/>
<dbReference type="EMBL" id="MVDD01000019">
    <property type="protein sequence ID" value="PKQ60956.1"/>
    <property type="molecule type" value="Genomic_DNA"/>
</dbReference>
<proteinExistence type="predicted"/>
<accession>A0A2N3HSC5</accession>
<comment type="caution">
    <text evidence="1">The sequence shown here is derived from an EMBL/GenBank/DDBJ whole genome shotgun (WGS) entry which is preliminary data.</text>
</comment>